<reference evidence="8 9" key="1">
    <citation type="journal article" date="2017" name="BMC Genomics">
        <title>Comparative genomic and phylogenomic analyses of the Bifidobacteriaceae family.</title>
        <authorList>
            <person name="Lugli G.A."/>
            <person name="Milani C."/>
            <person name="Turroni F."/>
            <person name="Duranti S."/>
            <person name="Mancabelli L."/>
            <person name="Mangifesta M."/>
            <person name="Ferrario C."/>
            <person name="Modesto M."/>
            <person name="Mattarelli P."/>
            <person name="Jiri K."/>
            <person name="van Sinderen D."/>
            <person name="Ventura M."/>
        </authorList>
    </citation>
    <scope>NUCLEOTIDE SEQUENCE [LARGE SCALE GENOMIC DNA]</scope>
    <source>
        <strain evidence="8 9">DSM 24742</strain>
    </source>
</reference>
<feature type="region of interest" description="Disordered" evidence="5">
    <location>
        <begin position="422"/>
        <end position="454"/>
    </location>
</feature>
<evidence type="ECO:0000256" key="5">
    <source>
        <dbReference type="SAM" id="MobiDB-lite"/>
    </source>
</evidence>
<evidence type="ECO:0000256" key="6">
    <source>
        <dbReference type="SAM" id="Phobius"/>
    </source>
</evidence>
<evidence type="ECO:0000256" key="3">
    <source>
        <dbReference type="ARBA" id="ARBA00022989"/>
    </source>
</evidence>
<keyword evidence="3 6" id="KW-1133">Transmembrane helix</keyword>
<evidence type="ECO:0000259" key="7">
    <source>
        <dbReference type="Pfam" id="PF12698"/>
    </source>
</evidence>
<feature type="compositionally biased region" description="Low complexity" evidence="5">
    <location>
        <begin position="437"/>
        <end position="447"/>
    </location>
</feature>
<dbReference type="Pfam" id="PF12698">
    <property type="entry name" value="ABC2_membrane_3"/>
    <property type="match status" value="1"/>
</dbReference>
<evidence type="ECO:0000256" key="4">
    <source>
        <dbReference type="ARBA" id="ARBA00023136"/>
    </source>
</evidence>
<accession>A0A261F2Q0</accession>
<keyword evidence="9" id="KW-1185">Reference proteome</keyword>
<feature type="transmembrane region" description="Helical" evidence="6">
    <location>
        <begin position="27"/>
        <end position="52"/>
    </location>
</feature>
<dbReference type="AlphaFoldDB" id="A0A261F2Q0"/>
<evidence type="ECO:0000256" key="1">
    <source>
        <dbReference type="ARBA" id="ARBA00004141"/>
    </source>
</evidence>
<name>A0A261F2Q0_9BIFI</name>
<dbReference type="OrthoDB" id="2067958at2"/>
<evidence type="ECO:0000313" key="9">
    <source>
        <dbReference type="Proteomes" id="UP000216725"/>
    </source>
</evidence>
<dbReference type="EMBL" id="MWWR01000002">
    <property type="protein sequence ID" value="OZG53345.1"/>
    <property type="molecule type" value="Genomic_DNA"/>
</dbReference>
<dbReference type="RefSeq" id="WP_094659953.1">
    <property type="nucleotide sequence ID" value="NZ_MWWR01000002.1"/>
</dbReference>
<comment type="subcellular location">
    <subcellularLocation>
        <location evidence="1">Membrane</location>
        <topology evidence="1">Multi-pass membrane protein</topology>
    </subcellularLocation>
</comment>
<feature type="compositionally biased region" description="Basic residues" evidence="5">
    <location>
        <begin position="423"/>
        <end position="436"/>
    </location>
</feature>
<feature type="transmembrane region" description="Helical" evidence="6">
    <location>
        <begin position="268"/>
        <end position="294"/>
    </location>
</feature>
<organism evidence="8 9">
    <name type="scientific">Pseudoscardovia radai</name>
    <dbReference type="NCBI Taxonomy" id="987066"/>
    <lineage>
        <taxon>Bacteria</taxon>
        <taxon>Bacillati</taxon>
        <taxon>Actinomycetota</taxon>
        <taxon>Actinomycetes</taxon>
        <taxon>Bifidobacteriales</taxon>
        <taxon>Bifidobacteriaceae</taxon>
        <taxon>Pseudoscardovia</taxon>
    </lineage>
</organism>
<keyword evidence="4 6" id="KW-0472">Membrane</keyword>
<feature type="transmembrane region" description="Helical" evidence="6">
    <location>
        <begin position="225"/>
        <end position="247"/>
    </location>
</feature>
<keyword evidence="2 6" id="KW-0812">Transmembrane</keyword>
<feature type="transmembrane region" description="Helical" evidence="6">
    <location>
        <begin position="300"/>
        <end position="318"/>
    </location>
</feature>
<protein>
    <submittedName>
        <fullName evidence="8">ABC-2 family transporter protein</fullName>
    </submittedName>
</protein>
<evidence type="ECO:0000256" key="2">
    <source>
        <dbReference type="ARBA" id="ARBA00022692"/>
    </source>
</evidence>
<dbReference type="GO" id="GO:0140359">
    <property type="term" value="F:ABC-type transporter activity"/>
    <property type="evidence" value="ECO:0007669"/>
    <property type="project" value="InterPro"/>
</dbReference>
<proteinExistence type="predicted"/>
<feature type="domain" description="ABC-2 type transporter transmembrane" evidence="7">
    <location>
        <begin position="38"/>
        <end position="374"/>
    </location>
</feature>
<dbReference type="GO" id="GO:0016020">
    <property type="term" value="C:membrane"/>
    <property type="evidence" value="ECO:0007669"/>
    <property type="project" value="UniProtKB-SubCell"/>
</dbReference>
<sequence>MTRNRHTRRGDGTSIARRYARIEAKRVVVSLGHMLVGIVLMSAVLVGAALGVSSLMTRSSSVSPITVCMAGVKSDPRLSAIMQAVAGSQEGVSLGTLRYIDTQDEARDMVASGECSASIWLPDGFYDDLVDGTNTPAVIYLPDSGAMGTRLFREVVDDFVSLLSASEAGTYSAIEQVRETRADVSDPEQMGGVFAMAYAKACFARLGIFSERTYSPVGTMGLHEYYLSVVVALLTFGIGLNFGFLFTGEDEEMERKLRVYGVSAWLDALIKTGVIGLALWAVAVVLLTPVLALLAHSGGIVLGASLPLVALRLLPGALMMGAFDTMMYTLTRRSEHAGLIFLLVGLVMVFAGGCLLPSTFLPAPVAAVGDVLPLAIERGYAADALTAGRMPVTDVLVVLAVGALMVCVAVVCDKARHHELPRLRTGRRGSRGRRPRAVAAAPGGMAPKDGEAAR</sequence>
<feature type="transmembrane region" description="Helical" evidence="6">
    <location>
        <begin position="339"/>
        <end position="360"/>
    </location>
</feature>
<comment type="caution">
    <text evidence="8">The sequence shown here is derived from an EMBL/GenBank/DDBJ whole genome shotgun (WGS) entry which is preliminary data.</text>
</comment>
<feature type="transmembrane region" description="Helical" evidence="6">
    <location>
        <begin position="395"/>
        <end position="412"/>
    </location>
</feature>
<dbReference type="InterPro" id="IPR013525">
    <property type="entry name" value="ABC2_TM"/>
</dbReference>
<dbReference type="Proteomes" id="UP000216725">
    <property type="component" value="Unassembled WGS sequence"/>
</dbReference>
<gene>
    <name evidence="8" type="ORF">PSRA_0152</name>
</gene>
<evidence type="ECO:0000313" key="8">
    <source>
        <dbReference type="EMBL" id="OZG53345.1"/>
    </source>
</evidence>